<comment type="caution">
    <text evidence="1">The sequence shown here is derived from an EMBL/GenBank/DDBJ whole genome shotgun (WGS) entry which is preliminary data.</text>
</comment>
<evidence type="ECO:0000313" key="2">
    <source>
        <dbReference type="Proteomes" id="UP000660380"/>
    </source>
</evidence>
<evidence type="ECO:0000313" key="1">
    <source>
        <dbReference type="EMBL" id="MBD2609351.1"/>
    </source>
</evidence>
<sequence>MKTSINQPINSCTQLENICAIAPSFSCNSDDGEPQLHRKNIEGRREKCPESALCSTFINLELKLAP</sequence>
<name>A0ABR8H277_9CYAN</name>
<organism evidence="1 2">
    <name type="scientific">Scytonema hofmannii FACHB-248</name>
    <dbReference type="NCBI Taxonomy" id="1842502"/>
    <lineage>
        <taxon>Bacteria</taxon>
        <taxon>Bacillati</taxon>
        <taxon>Cyanobacteriota</taxon>
        <taxon>Cyanophyceae</taxon>
        <taxon>Nostocales</taxon>
        <taxon>Scytonemataceae</taxon>
        <taxon>Scytonema</taxon>
    </lineage>
</organism>
<reference evidence="1 2" key="1">
    <citation type="journal article" date="2020" name="ISME J.">
        <title>Comparative genomics reveals insights into cyanobacterial evolution and habitat adaptation.</title>
        <authorList>
            <person name="Chen M.Y."/>
            <person name="Teng W.K."/>
            <person name="Zhao L."/>
            <person name="Hu C.X."/>
            <person name="Zhou Y.K."/>
            <person name="Han B.P."/>
            <person name="Song L.R."/>
            <person name="Shu W.S."/>
        </authorList>
    </citation>
    <scope>NUCLEOTIDE SEQUENCE [LARGE SCALE GENOMIC DNA]</scope>
    <source>
        <strain evidence="1 2">FACHB-248</strain>
    </source>
</reference>
<keyword evidence="2" id="KW-1185">Reference proteome</keyword>
<protein>
    <submittedName>
        <fullName evidence="1">Uncharacterized protein</fullName>
    </submittedName>
</protein>
<gene>
    <name evidence="1" type="ORF">H6G81_33875</name>
</gene>
<dbReference type="RefSeq" id="WP_143598293.1">
    <property type="nucleotide sequence ID" value="NZ_JACJTA010000148.1"/>
</dbReference>
<accession>A0ABR8H277</accession>
<dbReference type="Proteomes" id="UP000660380">
    <property type="component" value="Unassembled WGS sequence"/>
</dbReference>
<proteinExistence type="predicted"/>
<dbReference type="EMBL" id="JACJTA010000148">
    <property type="protein sequence ID" value="MBD2609351.1"/>
    <property type="molecule type" value="Genomic_DNA"/>
</dbReference>